<gene>
    <name evidence="1" type="ORF">EV194_105169</name>
</gene>
<keyword evidence="2" id="KW-1185">Reference proteome</keyword>
<evidence type="ECO:0000313" key="1">
    <source>
        <dbReference type="EMBL" id="TCO08365.1"/>
    </source>
</evidence>
<accession>A0A4R2GIY0</accession>
<dbReference type="Proteomes" id="UP000295221">
    <property type="component" value="Unassembled WGS sequence"/>
</dbReference>
<dbReference type="RefSeq" id="WP_132433653.1">
    <property type="nucleotide sequence ID" value="NZ_SLWK01000005.1"/>
</dbReference>
<sequence length="72" mass="8465">MFRKIDKLKESELEKMYNKFIALLNASSAYKLSKDEKAAIDEALEESKQGKFFTHEEVMEEARGKYPNLKFK</sequence>
<reference evidence="1 2" key="1">
    <citation type="submission" date="2019-03" db="EMBL/GenBank/DDBJ databases">
        <title>Genomic Encyclopedia of Type Strains, Phase IV (KMG-IV): sequencing the most valuable type-strain genomes for metagenomic binning, comparative biology and taxonomic classification.</title>
        <authorList>
            <person name="Goeker M."/>
        </authorList>
    </citation>
    <scope>NUCLEOTIDE SEQUENCE [LARGE SCALE GENOMIC DNA]</scope>
    <source>
        <strain evidence="1 2">DSM 24179</strain>
    </source>
</reference>
<proteinExistence type="predicted"/>
<organism evidence="1 2">
    <name type="scientific">Natronoflexus pectinivorans</name>
    <dbReference type="NCBI Taxonomy" id="682526"/>
    <lineage>
        <taxon>Bacteria</taxon>
        <taxon>Pseudomonadati</taxon>
        <taxon>Bacteroidota</taxon>
        <taxon>Bacteroidia</taxon>
        <taxon>Marinilabiliales</taxon>
        <taxon>Marinilabiliaceae</taxon>
        <taxon>Natronoflexus</taxon>
    </lineage>
</organism>
<dbReference type="EMBL" id="SLWK01000005">
    <property type="protein sequence ID" value="TCO08365.1"/>
    <property type="molecule type" value="Genomic_DNA"/>
</dbReference>
<comment type="caution">
    <text evidence="1">The sequence shown here is derived from an EMBL/GenBank/DDBJ whole genome shotgun (WGS) entry which is preliminary data.</text>
</comment>
<evidence type="ECO:0000313" key="2">
    <source>
        <dbReference type="Proteomes" id="UP000295221"/>
    </source>
</evidence>
<name>A0A4R2GIY0_9BACT</name>
<protein>
    <submittedName>
        <fullName evidence="1">Uncharacterized protein</fullName>
    </submittedName>
</protein>
<dbReference type="OrthoDB" id="1123145at2"/>
<dbReference type="AlphaFoldDB" id="A0A4R2GIY0"/>